<sequence>MKKKLLIAATILTLAIIASLEINLNIGKKTTAISLKNIEAVALGEGSTTKKYPLKGRPIGSGMWQYYCADEKDYGCSE</sequence>
<organism evidence="1 2">
    <name type="scientific">Butyricimonas hominis</name>
    <dbReference type="NCBI Taxonomy" id="2763032"/>
    <lineage>
        <taxon>Bacteria</taxon>
        <taxon>Pseudomonadati</taxon>
        <taxon>Bacteroidota</taxon>
        <taxon>Bacteroidia</taxon>
        <taxon>Bacteroidales</taxon>
        <taxon>Odoribacteraceae</taxon>
        <taxon>Butyricimonas</taxon>
    </lineage>
</organism>
<keyword evidence="2" id="KW-1185">Reference proteome</keyword>
<evidence type="ECO:0008006" key="3">
    <source>
        <dbReference type="Google" id="ProtNLM"/>
    </source>
</evidence>
<evidence type="ECO:0000313" key="2">
    <source>
        <dbReference type="Proteomes" id="UP000646484"/>
    </source>
</evidence>
<proteinExistence type="predicted"/>
<dbReference type="Proteomes" id="UP000646484">
    <property type="component" value="Unassembled WGS sequence"/>
</dbReference>
<gene>
    <name evidence="1" type="ORF">H8S64_07625</name>
</gene>
<accession>A0ABR7CZ65</accession>
<protein>
    <recommendedName>
        <fullName evidence="3">NVEALA protein</fullName>
    </recommendedName>
</protein>
<evidence type="ECO:0000313" key="1">
    <source>
        <dbReference type="EMBL" id="MBC5620963.1"/>
    </source>
</evidence>
<dbReference type="RefSeq" id="WP_186975611.1">
    <property type="nucleotide sequence ID" value="NZ_JACOOH010000003.1"/>
</dbReference>
<reference evidence="1 2" key="1">
    <citation type="submission" date="2020-08" db="EMBL/GenBank/DDBJ databases">
        <title>Genome public.</title>
        <authorList>
            <person name="Liu C."/>
            <person name="Sun Q."/>
        </authorList>
    </citation>
    <scope>NUCLEOTIDE SEQUENCE [LARGE SCALE GENOMIC DNA]</scope>
    <source>
        <strain evidence="1 2">NSJ-56</strain>
    </source>
</reference>
<name>A0ABR7CZ65_9BACT</name>
<dbReference type="EMBL" id="JACOOH010000003">
    <property type="protein sequence ID" value="MBC5620963.1"/>
    <property type="molecule type" value="Genomic_DNA"/>
</dbReference>
<comment type="caution">
    <text evidence="1">The sequence shown here is derived from an EMBL/GenBank/DDBJ whole genome shotgun (WGS) entry which is preliminary data.</text>
</comment>